<evidence type="ECO:0000259" key="7">
    <source>
        <dbReference type="Pfam" id="PF02518"/>
    </source>
</evidence>
<dbReference type="InterPro" id="IPR036890">
    <property type="entry name" value="HATPase_C_sf"/>
</dbReference>
<dbReference type="PANTHER" id="PTHR44936">
    <property type="entry name" value="SENSOR PROTEIN CREC"/>
    <property type="match status" value="1"/>
</dbReference>
<comment type="catalytic activity">
    <reaction evidence="1">
        <text>ATP + protein L-histidine = ADP + protein N-phospho-L-histidine.</text>
        <dbReference type="EC" id="2.7.13.3"/>
    </reaction>
</comment>
<evidence type="ECO:0000256" key="5">
    <source>
        <dbReference type="ARBA" id="ARBA00022777"/>
    </source>
</evidence>
<dbReference type="Proteomes" id="UP000464688">
    <property type="component" value="Chromosome"/>
</dbReference>
<dbReference type="Gene3D" id="3.30.565.10">
    <property type="entry name" value="Histidine kinase-like ATPase, C-terminal domain"/>
    <property type="match status" value="2"/>
</dbReference>
<dbReference type="GO" id="GO:0005524">
    <property type="term" value="F:ATP binding"/>
    <property type="evidence" value="ECO:0007669"/>
    <property type="project" value="UniProtKB-KW"/>
</dbReference>
<dbReference type="PANTHER" id="PTHR44936:SF10">
    <property type="entry name" value="SENSOR PROTEIN RSTB"/>
    <property type="match status" value="1"/>
</dbReference>
<dbReference type="Pfam" id="PF13589">
    <property type="entry name" value="HATPase_c_3"/>
    <property type="match status" value="1"/>
</dbReference>
<sequence>METSHQLKVQSHILRLLGDQLIGHDRLAVFELVKNSYDADSSHVTVLLDLSAKKPKITIEDNGSGMSLQTIVNAWLEVGTDSKRSLQGKKRSTEFNRKPLGEKGVGRLAVQKLGKTLRLVTKQATGSEHELTIDWDKLINSSKYLDSKMKVKITENKKPKHFKTSHGTYIEISELHNSDWTRKDIRDLYRLVKSLSNPFNAADSFEVKLDIPGREDDIADLPDVGDMLENAMWKFTFKLDNNGILRYGYIFKPPRYKGLKAGWTHVTGRLPLTQEDKDDLSGKPTNKRDKNIFLTKDELKGIGALKGRIYAFQQSSTMLKLMGNSLQLKNWLAAQSGVRVYRDQIRVFNYGEPGDDWLRLNTRRINTPGGKFGTNSIVSYIDLSLEQSHKLQEKTNREGFDENDSYKMLRRIILSIFERFEFEHADDRKAIDMAIKGEEKTEPLEQALNKIKKTAAKYKIQDEVGPALLSIKNELDKYREVMTHSGVAAMNINLAFHEMVHGVDRIVYQLESNVNPAAIQKTVSHLRSLLATFKPLLKRETNKSLPAHEIVKRVLAMHEHRFPRHEIVLSNRTLVEEDSVKFNVKGPINLILGALSNIIDNAIYWSRYRKERDSSKTSAAILVISSWDEIEKKGMIAVVDNGPGFQLPEESIGKPFATTKTGGMGLGLYYARLVMESIQGSLMICPAENLRDDFKFSKNYDGTAVILQFKD</sequence>
<name>A0AAJ4E5E0_PSESX</name>
<accession>A0AAJ4E5E0</accession>
<organism evidence="8 9">
    <name type="scientific">Pseudomonas syringae UB303</name>
    <dbReference type="NCBI Taxonomy" id="1357287"/>
    <lineage>
        <taxon>Bacteria</taxon>
        <taxon>Pseudomonadati</taxon>
        <taxon>Pseudomonadota</taxon>
        <taxon>Gammaproteobacteria</taxon>
        <taxon>Pseudomonadales</taxon>
        <taxon>Pseudomonadaceae</taxon>
        <taxon>Pseudomonas</taxon>
        <taxon>Pseudomonas syringae</taxon>
    </lineage>
</organism>
<keyword evidence="3" id="KW-0808">Transferase</keyword>
<dbReference type="Pfam" id="PF02518">
    <property type="entry name" value="HATPase_c"/>
    <property type="match status" value="1"/>
</dbReference>
<keyword evidence="5" id="KW-0418">Kinase</keyword>
<protein>
    <recommendedName>
        <fullName evidence="2">histidine kinase</fullName>
        <ecNumber evidence="2">2.7.13.3</ecNumber>
    </recommendedName>
</protein>
<evidence type="ECO:0000313" key="8">
    <source>
        <dbReference type="EMBL" id="QHF09494.1"/>
    </source>
</evidence>
<dbReference type="SUPFAM" id="SSF55874">
    <property type="entry name" value="ATPase domain of HSP90 chaperone/DNA topoisomerase II/histidine kinase"/>
    <property type="match status" value="2"/>
</dbReference>
<evidence type="ECO:0000256" key="6">
    <source>
        <dbReference type="ARBA" id="ARBA00022840"/>
    </source>
</evidence>
<dbReference type="AlphaFoldDB" id="A0AAJ4E5E0"/>
<evidence type="ECO:0000256" key="3">
    <source>
        <dbReference type="ARBA" id="ARBA00022679"/>
    </source>
</evidence>
<evidence type="ECO:0000256" key="4">
    <source>
        <dbReference type="ARBA" id="ARBA00022741"/>
    </source>
</evidence>
<evidence type="ECO:0000256" key="2">
    <source>
        <dbReference type="ARBA" id="ARBA00012438"/>
    </source>
</evidence>
<dbReference type="GO" id="GO:0004673">
    <property type="term" value="F:protein histidine kinase activity"/>
    <property type="evidence" value="ECO:0007669"/>
    <property type="project" value="UniProtKB-EC"/>
</dbReference>
<dbReference type="RefSeq" id="WP_080267523.1">
    <property type="nucleotide sequence ID" value="NZ_CP047267.1"/>
</dbReference>
<dbReference type="InterPro" id="IPR003594">
    <property type="entry name" value="HATPase_dom"/>
</dbReference>
<evidence type="ECO:0000256" key="1">
    <source>
        <dbReference type="ARBA" id="ARBA00000085"/>
    </source>
</evidence>
<keyword evidence="4" id="KW-0547">Nucleotide-binding</keyword>
<gene>
    <name evidence="8" type="ORF">N026_19315</name>
</gene>
<dbReference type="EMBL" id="CP047267">
    <property type="protein sequence ID" value="QHF09494.1"/>
    <property type="molecule type" value="Genomic_DNA"/>
</dbReference>
<dbReference type="InterPro" id="IPR050980">
    <property type="entry name" value="2C_sensor_his_kinase"/>
</dbReference>
<feature type="domain" description="Histidine kinase/HSP90-like ATPase" evidence="7">
    <location>
        <begin position="594"/>
        <end position="696"/>
    </location>
</feature>
<evidence type="ECO:0000313" key="9">
    <source>
        <dbReference type="Proteomes" id="UP000464688"/>
    </source>
</evidence>
<keyword evidence="6" id="KW-0067">ATP-binding</keyword>
<dbReference type="EC" id="2.7.13.3" evidence="2"/>
<proteinExistence type="predicted"/>
<reference evidence="8 9" key="1">
    <citation type="journal article" date="2014" name="Genome Announc.">
        <title>Draft Genome Sequences of a Phylogenetically Diverse Suite of Pseudomonas syringae Strains from Multiple Source Populations.</title>
        <authorList>
            <person name="Baltrus D.A."/>
            <person name="Yourstone S."/>
            <person name="Lind A."/>
            <person name="Guilbaud C."/>
            <person name="Sands D.C."/>
            <person name="Jones C.D."/>
            <person name="Morris C.E."/>
            <person name="Dangl J.L."/>
        </authorList>
    </citation>
    <scope>NUCLEOTIDE SEQUENCE [LARGE SCALE GENOMIC DNA]</scope>
    <source>
        <strain evidence="8 9">UB303</strain>
    </source>
</reference>